<comment type="caution">
    <text evidence="7">The sequence shown here is derived from an EMBL/GenBank/DDBJ whole genome shotgun (WGS) entry which is preliminary data.</text>
</comment>
<feature type="transmembrane region" description="Helical" evidence="6">
    <location>
        <begin position="415"/>
        <end position="437"/>
    </location>
</feature>
<dbReference type="Pfam" id="PF13520">
    <property type="entry name" value="AA_permease_2"/>
    <property type="match status" value="1"/>
</dbReference>
<keyword evidence="5 6" id="KW-0472">Membrane</keyword>
<feature type="transmembrane region" description="Helical" evidence="6">
    <location>
        <begin position="180"/>
        <end position="198"/>
    </location>
</feature>
<evidence type="ECO:0000313" key="8">
    <source>
        <dbReference type="Proteomes" id="UP001600888"/>
    </source>
</evidence>
<feature type="transmembrane region" description="Helical" evidence="6">
    <location>
        <begin position="331"/>
        <end position="353"/>
    </location>
</feature>
<reference evidence="7 8" key="1">
    <citation type="submission" date="2024-03" db="EMBL/GenBank/DDBJ databases">
        <title>A high-quality draft genome sequence of Diaporthe vaccinii, a causative agent of upright dieback and viscid rot disease in cranberry plants.</title>
        <authorList>
            <person name="Sarrasin M."/>
            <person name="Lang B.F."/>
            <person name="Burger G."/>
        </authorList>
    </citation>
    <scope>NUCLEOTIDE SEQUENCE [LARGE SCALE GENOMIC DNA]</scope>
    <source>
        <strain evidence="7 8">IS7</strain>
    </source>
</reference>
<proteinExistence type="predicted"/>
<comment type="subcellular location">
    <subcellularLocation>
        <location evidence="1">Membrane</location>
        <topology evidence="1">Multi-pass membrane protein</topology>
    </subcellularLocation>
</comment>
<gene>
    <name evidence="7" type="ORF">FJTKL_10131</name>
</gene>
<protein>
    <recommendedName>
        <fullName evidence="9">Amino acid transporter</fullName>
    </recommendedName>
</protein>
<evidence type="ECO:0000256" key="3">
    <source>
        <dbReference type="ARBA" id="ARBA00022692"/>
    </source>
</evidence>
<evidence type="ECO:0000256" key="1">
    <source>
        <dbReference type="ARBA" id="ARBA00004141"/>
    </source>
</evidence>
<evidence type="ECO:0000256" key="4">
    <source>
        <dbReference type="ARBA" id="ARBA00022989"/>
    </source>
</evidence>
<feature type="transmembrane region" description="Helical" evidence="6">
    <location>
        <begin position="286"/>
        <end position="311"/>
    </location>
</feature>
<feature type="transmembrane region" description="Helical" evidence="6">
    <location>
        <begin position="137"/>
        <end position="160"/>
    </location>
</feature>
<feature type="transmembrane region" description="Helical" evidence="6">
    <location>
        <begin position="387"/>
        <end position="409"/>
    </location>
</feature>
<dbReference type="PANTHER" id="PTHR45649:SF41">
    <property type="entry name" value="TRANSPORTER, PUTATIVE (EUROFUNG)-RELATED"/>
    <property type="match status" value="1"/>
</dbReference>
<evidence type="ECO:0000256" key="2">
    <source>
        <dbReference type="ARBA" id="ARBA00022448"/>
    </source>
</evidence>
<keyword evidence="2" id="KW-0813">Transport</keyword>
<feature type="transmembrane region" description="Helical" evidence="6">
    <location>
        <begin position="205"/>
        <end position="224"/>
    </location>
</feature>
<accession>A0ABR4ELP0</accession>
<feature type="transmembrane region" description="Helical" evidence="6">
    <location>
        <begin position="485"/>
        <end position="507"/>
    </location>
</feature>
<evidence type="ECO:0000256" key="5">
    <source>
        <dbReference type="ARBA" id="ARBA00023136"/>
    </source>
</evidence>
<evidence type="ECO:0000256" key="6">
    <source>
        <dbReference type="SAM" id="Phobius"/>
    </source>
</evidence>
<dbReference type="PIRSF" id="PIRSF006060">
    <property type="entry name" value="AA_transporter"/>
    <property type="match status" value="1"/>
</dbReference>
<feature type="transmembrane region" description="Helical" evidence="6">
    <location>
        <begin position="244"/>
        <end position="265"/>
    </location>
</feature>
<feature type="transmembrane region" description="Helical" evidence="6">
    <location>
        <begin position="53"/>
        <end position="79"/>
    </location>
</feature>
<feature type="transmembrane region" description="Helical" evidence="6">
    <location>
        <begin position="85"/>
        <end position="104"/>
    </location>
</feature>
<dbReference type="InterPro" id="IPR002293">
    <property type="entry name" value="AA/rel_permease1"/>
</dbReference>
<dbReference type="PANTHER" id="PTHR45649">
    <property type="entry name" value="AMINO-ACID PERMEASE BAT1"/>
    <property type="match status" value="1"/>
</dbReference>
<organism evidence="7 8">
    <name type="scientific">Diaporthe vaccinii</name>
    <dbReference type="NCBI Taxonomy" id="105482"/>
    <lineage>
        <taxon>Eukaryota</taxon>
        <taxon>Fungi</taxon>
        <taxon>Dikarya</taxon>
        <taxon>Ascomycota</taxon>
        <taxon>Pezizomycotina</taxon>
        <taxon>Sordariomycetes</taxon>
        <taxon>Sordariomycetidae</taxon>
        <taxon>Diaporthales</taxon>
        <taxon>Diaporthaceae</taxon>
        <taxon>Diaporthe</taxon>
        <taxon>Diaporthe eres species complex</taxon>
    </lineage>
</organism>
<sequence length="523" mass="56940">MTKQETTTAEDVGVDTDQDASSIVKEVYRGTSADKHDMDVLGVKQVLRRNYRLVPMLGFSSIAVISWEIAPILLLFALIDGGPAAVFWGLVIGAVGFSLVYASLAEVASMFPTSGGQYHWVSELAPPSIQRGLSYSVGWLIVIAWQVYLAGSSLVVGLIIQGLIALNNPDYSFERWHCTLLTIAASSFAVVMNTALASRLPLIQYLLFALHFGGIFAIVIPLWLTAEHGNASDILLRFSDNGNWGNVGLSSMIGLVLFAGLLNGYDCIAHMSEETIDASRIIPIAITWSVAYNVVTLFIIGTALIFCLGDVDSLLSTRTGQPFIQLFYNATQSYAGTSVMAAILVVLVECCVINEVATSSRQLWSFARDRGLPGSTWLSYVAPGWDIPLRAVCLTVFITALLSLINLGSTVALNAINSLGGVSFLFSYIITLVCLVWRRVRGAPLPPRRWSLGRYGLAVNLLALAFLVPILFFYCWPLAQPVTALNLNWSSVAFCCVLLAALVHYVIKARHEYVGPVMRVRRA</sequence>
<evidence type="ECO:0000313" key="7">
    <source>
        <dbReference type="EMBL" id="KAL2283255.1"/>
    </source>
</evidence>
<name>A0ABR4ELP0_9PEZI</name>
<keyword evidence="4 6" id="KW-1133">Transmembrane helix</keyword>
<dbReference type="Proteomes" id="UP001600888">
    <property type="component" value="Unassembled WGS sequence"/>
</dbReference>
<feature type="transmembrane region" description="Helical" evidence="6">
    <location>
        <begin position="457"/>
        <end position="479"/>
    </location>
</feature>
<keyword evidence="3 6" id="KW-0812">Transmembrane</keyword>
<evidence type="ECO:0008006" key="9">
    <source>
        <dbReference type="Google" id="ProtNLM"/>
    </source>
</evidence>
<dbReference type="Gene3D" id="1.20.1740.10">
    <property type="entry name" value="Amino acid/polyamine transporter I"/>
    <property type="match status" value="1"/>
</dbReference>
<keyword evidence="8" id="KW-1185">Reference proteome</keyword>
<dbReference type="EMBL" id="JBAWTH010000044">
    <property type="protein sequence ID" value="KAL2283255.1"/>
    <property type="molecule type" value="Genomic_DNA"/>
</dbReference>